<dbReference type="AlphaFoldDB" id="A0A7I4ADZ9"/>
<gene>
    <name evidence="1" type="primary">LOC112289307</name>
</gene>
<organism evidence="1 2">
    <name type="scientific">Physcomitrium patens</name>
    <name type="common">Spreading-leaved earth moss</name>
    <name type="synonym">Physcomitrella patens</name>
    <dbReference type="NCBI Taxonomy" id="3218"/>
    <lineage>
        <taxon>Eukaryota</taxon>
        <taxon>Viridiplantae</taxon>
        <taxon>Streptophyta</taxon>
        <taxon>Embryophyta</taxon>
        <taxon>Bryophyta</taxon>
        <taxon>Bryophytina</taxon>
        <taxon>Bryopsida</taxon>
        <taxon>Funariidae</taxon>
        <taxon>Funariales</taxon>
        <taxon>Funariaceae</taxon>
        <taxon>Physcomitrium</taxon>
    </lineage>
</organism>
<dbReference type="Gramene" id="Pp3c12_25950V3.3">
    <property type="protein sequence ID" value="Pp3c12_25950V3.3"/>
    <property type="gene ID" value="Pp3c12_25950"/>
</dbReference>
<reference evidence="1 2" key="1">
    <citation type="journal article" date="2008" name="Science">
        <title>The Physcomitrella genome reveals evolutionary insights into the conquest of land by plants.</title>
        <authorList>
            <person name="Rensing S."/>
            <person name="Lang D."/>
            <person name="Zimmer A."/>
            <person name="Terry A."/>
            <person name="Salamov A."/>
            <person name="Shapiro H."/>
            <person name="Nishiyama T."/>
            <person name="Perroud P.-F."/>
            <person name="Lindquist E."/>
            <person name="Kamisugi Y."/>
            <person name="Tanahashi T."/>
            <person name="Sakakibara K."/>
            <person name="Fujita T."/>
            <person name="Oishi K."/>
            <person name="Shin-I T."/>
            <person name="Kuroki Y."/>
            <person name="Toyoda A."/>
            <person name="Suzuki Y."/>
            <person name="Hashimoto A."/>
            <person name="Yamaguchi K."/>
            <person name="Sugano A."/>
            <person name="Kohara Y."/>
            <person name="Fujiyama A."/>
            <person name="Anterola A."/>
            <person name="Aoki S."/>
            <person name="Ashton N."/>
            <person name="Barbazuk W.B."/>
            <person name="Barker E."/>
            <person name="Bennetzen J."/>
            <person name="Bezanilla M."/>
            <person name="Blankenship R."/>
            <person name="Cho S.H."/>
            <person name="Dutcher S."/>
            <person name="Estelle M."/>
            <person name="Fawcett J.A."/>
            <person name="Gundlach H."/>
            <person name="Hanada K."/>
            <person name="Heyl A."/>
            <person name="Hicks K.A."/>
            <person name="Hugh J."/>
            <person name="Lohr M."/>
            <person name="Mayer K."/>
            <person name="Melkozernov A."/>
            <person name="Murata T."/>
            <person name="Nelson D."/>
            <person name="Pils B."/>
            <person name="Prigge M."/>
            <person name="Reiss B."/>
            <person name="Renner T."/>
            <person name="Rombauts S."/>
            <person name="Rushton P."/>
            <person name="Sanderfoot A."/>
            <person name="Schween G."/>
            <person name="Shiu S.-H."/>
            <person name="Stueber K."/>
            <person name="Theodoulou F.L."/>
            <person name="Tu H."/>
            <person name="Van de Peer Y."/>
            <person name="Verrier P.J."/>
            <person name="Waters E."/>
            <person name="Wood A."/>
            <person name="Yang L."/>
            <person name="Cove D."/>
            <person name="Cuming A."/>
            <person name="Hasebe M."/>
            <person name="Lucas S."/>
            <person name="Mishler D.B."/>
            <person name="Reski R."/>
            <person name="Grigoriev I."/>
            <person name="Quatrano R.S."/>
            <person name="Boore J.L."/>
        </authorList>
    </citation>
    <scope>NUCLEOTIDE SEQUENCE [LARGE SCALE GENOMIC DNA]</scope>
    <source>
        <strain evidence="1 2">cv. Gransden 2004</strain>
    </source>
</reference>
<evidence type="ECO:0000313" key="2">
    <source>
        <dbReference type="Proteomes" id="UP000006727"/>
    </source>
</evidence>
<dbReference type="EMBL" id="ABEU02000012">
    <property type="status" value="NOT_ANNOTATED_CDS"/>
    <property type="molecule type" value="Genomic_DNA"/>
</dbReference>
<dbReference type="GeneID" id="112289307"/>
<dbReference type="InterPro" id="IPR053091">
    <property type="entry name" value="PSII_Assembly/Photoprotect-Rel"/>
</dbReference>
<name>A0A7I4ADZ9_PHYPA</name>
<proteinExistence type="predicted"/>
<reference evidence="1 2" key="2">
    <citation type="journal article" date="2018" name="Plant J.">
        <title>The Physcomitrella patens chromosome-scale assembly reveals moss genome structure and evolution.</title>
        <authorList>
            <person name="Lang D."/>
            <person name="Ullrich K.K."/>
            <person name="Murat F."/>
            <person name="Fuchs J."/>
            <person name="Jenkins J."/>
            <person name="Haas F.B."/>
            <person name="Piednoel M."/>
            <person name="Gundlach H."/>
            <person name="Van Bel M."/>
            <person name="Meyberg R."/>
            <person name="Vives C."/>
            <person name="Morata J."/>
            <person name="Symeonidi A."/>
            <person name="Hiss M."/>
            <person name="Muchero W."/>
            <person name="Kamisugi Y."/>
            <person name="Saleh O."/>
            <person name="Blanc G."/>
            <person name="Decker E.L."/>
            <person name="van Gessel N."/>
            <person name="Grimwood J."/>
            <person name="Hayes R.D."/>
            <person name="Graham S.W."/>
            <person name="Gunter L.E."/>
            <person name="McDaniel S.F."/>
            <person name="Hoernstein S.N.W."/>
            <person name="Larsson A."/>
            <person name="Li F.W."/>
            <person name="Perroud P.F."/>
            <person name="Phillips J."/>
            <person name="Ranjan P."/>
            <person name="Rokshar D.S."/>
            <person name="Rothfels C.J."/>
            <person name="Schneider L."/>
            <person name="Shu S."/>
            <person name="Stevenson D.W."/>
            <person name="Thummler F."/>
            <person name="Tillich M."/>
            <person name="Villarreal Aguilar J.C."/>
            <person name="Widiez T."/>
            <person name="Wong G.K."/>
            <person name="Wymore A."/>
            <person name="Zhang Y."/>
            <person name="Zimmer A.D."/>
            <person name="Quatrano R.S."/>
            <person name="Mayer K.F.X."/>
            <person name="Goodstein D."/>
            <person name="Casacuberta J.M."/>
            <person name="Vandepoele K."/>
            <person name="Reski R."/>
            <person name="Cuming A.C."/>
            <person name="Tuskan G.A."/>
            <person name="Maumus F."/>
            <person name="Salse J."/>
            <person name="Schmutz J."/>
            <person name="Rensing S.A."/>
        </authorList>
    </citation>
    <scope>NUCLEOTIDE SEQUENCE [LARGE SCALE GENOMIC DNA]</scope>
    <source>
        <strain evidence="1 2">cv. Gransden 2004</strain>
    </source>
</reference>
<dbReference type="PANTHER" id="PTHR37752">
    <property type="entry name" value="OS02G0610700 PROTEIN"/>
    <property type="match status" value="1"/>
</dbReference>
<dbReference type="RefSeq" id="XP_024390200.1">
    <property type="nucleotide sequence ID" value="XM_024534432.2"/>
</dbReference>
<dbReference type="Proteomes" id="UP000006727">
    <property type="component" value="Chromosome 12"/>
</dbReference>
<keyword evidence="2" id="KW-1185">Reference proteome</keyword>
<dbReference type="EnsemblPlants" id="Pp3c12_25950V3.3">
    <property type="protein sequence ID" value="Pp3c12_25950V3.3"/>
    <property type="gene ID" value="Pp3c12_25950"/>
</dbReference>
<reference evidence="1" key="3">
    <citation type="submission" date="2020-12" db="UniProtKB">
        <authorList>
            <consortium name="EnsemblPlants"/>
        </authorList>
    </citation>
    <scope>IDENTIFICATION</scope>
</reference>
<sequence length="141" mass="15334">MIGAEMTSRALCSCSAQVPGAQARLGTSRAGIGTSSFGLLRLNHLKPVKNFRRLQVQAAVEIDDNQVSNGPLRGSKLPPKKPVMVDPLEAKRLAALEWKQLQERVAFQKQQKIEAINGGWAVLGLMIGIVLEGGRVFRFIS</sequence>
<dbReference type="PANTHER" id="PTHR37752:SF1">
    <property type="entry name" value="OS02G0610700 PROTEIN"/>
    <property type="match status" value="1"/>
</dbReference>
<evidence type="ECO:0000313" key="1">
    <source>
        <dbReference type="EnsemblPlants" id="Pp3c12_25950V3.3"/>
    </source>
</evidence>
<accession>A0A7I4ADZ9</accession>
<protein>
    <submittedName>
        <fullName evidence="1">Uncharacterized protein</fullName>
    </submittedName>
</protein>